<gene>
    <name evidence="2" type="ORF">AMJ82_09475</name>
</gene>
<dbReference type="InterPro" id="IPR004360">
    <property type="entry name" value="Glyas_Fos-R_dOase_dom"/>
</dbReference>
<reference evidence="2 3" key="1">
    <citation type="journal article" date="2015" name="Microbiome">
        <title>Genomic resolution of linkages in carbon, nitrogen, and sulfur cycling among widespread estuary sediment bacteria.</title>
        <authorList>
            <person name="Baker B.J."/>
            <person name="Lazar C.S."/>
            <person name="Teske A.P."/>
            <person name="Dick G.J."/>
        </authorList>
    </citation>
    <scope>NUCLEOTIDE SEQUENCE [LARGE SCALE GENOMIC DNA]</scope>
    <source>
        <strain evidence="2">SM23_40</strain>
    </source>
</reference>
<protein>
    <recommendedName>
        <fullName evidence="1">VOC domain-containing protein</fullName>
    </recommendedName>
</protein>
<evidence type="ECO:0000313" key="2">
    <source>
        <dbReference type="EMBL" id="KPK67966.1"/>
    </source>
</evidence>
<name>A0A0S8G547_UNCT6</name>
<dbReference type="InterPro" id="IPR037523">
    <property type="entry name" value="VOC_core"/>
</dbReference>
<dbReference type="SUPFAM" id="SSF54593">
    <property type="entry name" value="Glyoxalase/Bleomycin resistance protein/Dihydroxybiphenyl dioxygenase"/>
    <property type="match status" value="1"/>
</dbReference>
<dbReference type="PROSITE" id="PS51819">
    <property type="entry name" value="VOC"/>
    <property type="match status" value="1"/>
</dbReference>
<comment type="caution">
    <text evidence="2">The sequence shown here is derived from an EMBL/GenBank/DDBJ whole genome shotgun (WGS) entry which is preliminary data.</text>
</comment>
<evidence type="ECO:0000259" key="1">
    <source>
        <dbReference type="PROSITE" id="PS51819"/>
    </source>
</evidence>
<accession>A0A0S8G547</accession>
<evidence type="ECO:0000313" key="3">
    <source>
        <dbReference type="Proteomes" id="UP000051717"/>
    </source>
</evidence>
<dbReference type="Gene3D" id="3.10.180.10">
    <property type="entry name" value="2,3-Dihydroxybiphenyl 1,2-Dioxygenase, domain 1"/>
    <property type="match status" value="1"/>
</dbReference>
<dbReference type="Pfam" id="PF00903">
    <property type="entry name" value="Glyoxalase"/>
    <property type="match status" value="1"/>
</dbReference>
<proteinExistence type="predicted"/>
<dbReference type="Proteomes" id="UP000051717">
    <property type="component" value="Unassembled WGS sequence"/>
</dbReference>
<dbReference type="InterPro" id="IPR029068">
    <property type="entry name" value="Glyas_Bleomycin-R_OHBP_Dase"/>
</dbReference>
<organism evidence="2 3">
    <name type="scientific">candidate division TA06 bacterium SM23_40</name>
    <dbReference type="NCBI Taxonomy" id="1703774"/>
    <lineage>
        <taxon>Bacteria</taxon>
        <taxon>Bacteria division TA06</taxon>
    </lineage>
</organism>
<sequence>MKSHMWSILAVLVCVGLAWTIRAEEGDVPVEEGGEMPTNPIVFWEIASHDAEKSVDFLREVFDWNIEFDERVGFYIVSTGQPASGLAGGVFTLKKARLPFLTIYIQVDDIDSKVKQIEKFGGHIVEPPSEIPGGSRICLFNEPSGVTLAMIERAAGN</sequence>
<feature type="domain" description="VOC" evidence="1">
    <location>
        <begin position="40"/>
        <end position="153"/>
    </location>
</feature>
<dbReference type="InterPro" id="IPR052164">
    <property type="entry name" value="Anthracycline_SecMetBiosynth"/>
</dbReference>
<dbReference type="EMBL" id="LJUI01000098">
    <property type="protein sequence ID" value="KPK67966.1"/>
    <property type="molecule type" value="Genomic_DNA"/>
</dbReference>
<dbReference type="PANTHER" id="PTHR33993">
    <property type="entry name" value="GLYOXALASE-RELATED"/>
    <property type="match status" value="1"/>
</dbReference>
<dbReference type="AlphaFoldDB" id="A0A0S8G547"/>